<reference evidence="6" key="1">
    <citation type="journal article" date="2019" name="Int. J. Syst. Evol. Microbiol.">
        <title>The Global Catalogue of Microorganisms (GCM) 10K type strain sequencing project: providing services to taxonomists for standard genome sequencing and annotation.</title>
        <authorList>
            <consortium name="The Broad Institute Genomics Platform"/>
            <consortium name="The Broad Institute Genome Sequencing Center for Infectious Disease"/>
            <person name="Wu L."/>
            <person name="Ma J."/>
        </authorList>
    </citation>
    <scope>NUCLEOTIDE SEQUENCE [LARGE SCALE GENOMIC DNA]</scope>
    <source>
        <strain evidence="6">KCTC 52490</strain>
    </source>
</reference>
<keyword evidence="6" id="KW-1185">Reference proteome</keyword>
<dbReference type="Pfam" id="PF00072">
    <property type="entry name" value="Response_reg"/>
    <property type="match status" value="1"/>
</dbReference>
<dbReference type="Gene3D" id="3.40.50.2300">
    <property type="match status" value="1"/>
</dbReference>
<dbReference type="InterPro" id="IPR001789">
    <property type="entry name" value="Sig_transdc_resp-reg_receiver"/>
</dbReference>
<evidence type="ECO:0000313" key="5">
    <source>
        <dbReference type="EMBL" id="MFD2937675.1"/>
    </source>
</evidence>
<organism evidence="5 6">
    <name type="scientific">Spirosoma flavum</name>
    <dbReference type="NCBI Taxonomy" id="2048557"/>
    <lineage>
        <taxon>Bacteria</taxon>
        <taxon>Pseudomonadati</taxon>
        <taxon>Bacteroidota</taxon>
        <taxon>Cytophagia</taxon>
        <taxon>Cytophagales</taxon>
        <taxon>Cytophagaceae</taxon>
        <taxon>Spirosoma</taxon>
    </lineage>
</organism>
<evidence type="ECO:0000259" key="3">
    <source>
        <dbReference type="PROSITE" id="PS50110"/>
    </source>
</evidence>
<dbReference type="CDD" id="cd17534">
    <property type="entry name" value="REC_DC-like"/>
    <property type="match status" value="1"/>
</dbReference>
<dbReference type="PANTHER" id="PTHR44591:SF3">
    <property type="entry name" value="RESPONSE REGULATORY DOMAIN-CONTAINING PROTEIN"/>
    <property type="match status" value="1"/>
</dbReference>
<dbReference type="EMBL" id="JBHUOM010000042">
    <property type="protein sequence ID" value="MFD2937675.1"/>
    <property type="molecule type" value="Genomic_DNA"/>
</dbReference>
<evidence type="ECO:0000313" key="6">
    <source>
        <dbReference type="Proteomes" id="UP001597512"/>
    </source>
</evidence>
<dbReference type="Pfam" id="PF04397">
    <property type="entry name" value="LytTR"/>
    <property type="match status" value="1"/>
</dbReference>
<dbReference type="SUPFAM" id="SSF52172">
    <property type="entry name" value="CheY-like"/>
    <property type="match status" value="1"/>
</dbReference>
<dbReference type="PROSITE" id="PS50930">
    <property type="entry name" value="HTH_LYTTR"/>
    <property type="match status" value="1"/>
</dbReference>
<feature type="domain" description="Response regulatory" evidence="3">
    <location>
        <begin position="6"/>
        <end position="121"/>
    </location>
</feature>
<evidence type="ECO:0000256" key="2">
    <source>
        <dbReference type="PROSITE-ProRule" id="PRU00169"/>
    </source>
</evidence>
<feature type="domain" description="HTH LytTR-type" evidence="4">
    <location>
        <begin position="181"/>
        <end position="239"/>
    </location>
</feature>
<dbReference type="InterPro" id="IPR007492">
    <property type="entry name" value="LytTR_DNA-bd_dom"/>
</dbReference>
<comment type="caution">
    <text evidence="5">The sequence shown here is derived from an EMBL/GenBank/DDBJ whole genome shotgun (WGS) entry which is preliminary data.</text>
</comment>
<name>A0ABW6AUL2_9BACT</name>
<dbReference type="InterPro" id="IPR050595">
    <property type="entry name" value="Bact_response_regulator"/>
</dbReference>
<dbReference type="RefSeq" id="WP_381507977.1">
    <property type="nucleotide sequence ID" value="NZ_JBHUOM010000042.1"/>
</dbReference>
<gene>
    <name evidence="5" type="ORF">ACFS25_28150</name>
</gene>
<dbReference type="PANTHER" id="PTHR44591">
    <property type="entry name" value="STRESS RESPONSE REGULATOR PROTEIN 1"/>
    <property type="match status" value="1"/>
</dbReference>
<dbReference type="Gene3D" id="2.40.50.1020">
    <property type="entry name" value="LytTr DNA-binding domain"/>
    <property type="match status" value="1"/>
</dbReference>
<dbReference type="Proteomes" id="UP001597512">
    <property type="component" value="Unassembled WGS sequence"/>
</dbReference>
<sequence length="265" mass="29963">MTPRTNILIIEDQVVLSMDLEEQLISYGYHVVGAARTGRQALSLFDDYPVDLVLCDIGLPGDGDGIQTMNELMLRRPVPIVYLTGHTDSTTFIRAQATNPVAFLAKPYEHDALRRAIENALSNYSLRFLKPRLLVDEPEVTTLLEGHRLPRVTTLRKYKTTNNDKVFIRQDGQFIGLCLGDILYLEANDTVTIIVTASQRYPVPLPLSTVLSQLANNRLTQTHRTFAVNLDQVESFSEWQIWAGGHILPLGRIYRTAFLENFPYC</sequence>
<keyword evidence="1 2" id="KW-0597">Phosphoprotein</keyword>
<proteinExistence type="predicted"/>
<accession>A0ABW6AUL2</accession>
<dbReference type="SMART" id="SM00850">
    <property type="entry name" value="LytTR"/>
    <property type="match status" value="1"/>
</dbReference>
<dbReference type="PROSITE" id="PS50110">
    <property type="entry name" value="RESPONSE_REGULATORY"/>
    <property type="match status" value="1"/>
</dbReference>
<protein>
    <submittedName>
        <fullName evidence="5">Response regulator</fullName>
    </submittedName>
</protein>
<evidence type="ECO:0000256" key="1">
    <source>
        <dbReference type="ARBA" id="ARBA00022553"/>
    </source>
</evidence>
<dbReference type="InterPro" id="IPR011006">
    <property type="entry name" value="CheY-like_superfamily"/>
</dbReference>
<evidence type="ECO:0000259" key="4">
    <source>
        <dbReference type="PROSITE" id="PS50930"/>
    </source>
</evidence>
<feature type="modified residue" description="4-aspartylphosphate" evidence="2">
    <location>
        <position position="56"/>
    </location>
</feature>
<dbReference type="SMART" id="SM00448">
    <property type="entry name" value="REC"/>
    <property type="match status" value="1"/>
</dbReference>